<dbReference type="OrthoDB" id="2423701at2759"/>
<dbReference type="PANTHER" id="PTHR38926:SF72">
    <property type="entry name" value="IM:7136021-RELATED"/>
    <property type="match status" value="1"/>
</dbReference>
<dbReference type="PANTHER" id="PTHR38926">
    <property type="entry name" value="F-BOX DOMAIN CONTAINING PROTEIN, EXPRESSED"/>
    <property type="match status" value="1"/>
</dbReference>
<name>A0A8H7SF88_9FUNG</name>
<evidence type="ECO:0000313" key="2">
    <source>
        <dbReference type="EMBL" id="KAG2227008.1"/>
    </source>
</evidence>
<dbReference type="InterPro" id="IPR001810">
    <property type="entry name" value="F-box_dom"/>
</dbReference>
<dbReference type="SUPFAM" id="SSF48452">
    <property type="entry name" value="TPR-like"/>
    <property type="match status" value="1"/>
</dbReference>
<sequence>MTIQELVGYVMEDPLECHALRQLSKNAEQAFAVKRYDVAINQLSGAIEEINRNLLANVLLKRAVVQGVQKTPENGLIDAYKVIELLPEQPKGYLCAASLLRLMNENSAAMRVYTIAFNRIKAEGRKQEEGYQRLIRAKCSLENEIDSANTILLRKLPLELLGHIFASSLLSVRDRLQCASTCRAWRSFLLDEMPRMWRQIDLVDMPEDVMIRQLSNVRSTQIRKVQLKFKGKKKIQLTERVLLYLTEHQYSRLDTFALQCELNENDNRLLQILRQVFVQNQHTLRHVTVYCKSFRLGIIAMEYCPNLTKLVSCTPYLSYPPSFTSEALLTPLSSSNEVFQLHFRRQMALMRAREEEMRMNTPVPAVDGFALAVAILRQSDLYQTMNKSVEQNLHQSLTTLELYGLQISYFAEPFWRRLPHLEILVIQDPVDMPGDFDRLVRVVDQYCPKLKTFRFGGICEDALLTLTPNEKKEVGLVEVTMRGWSSAESEIDSISILVRKSHTTLKILRLPMEVLALPGGNVLSNLQAPRLRFLSIYGDAWRSLEASHCAALVRNCPKVERLIVKLPIDESGLMELSKAECLQSFCLVDPAQPISNGGTGFTEGDVEALRLSDSHNQRTSFRQFFEKCKMLTDICFCGPLLGDTDLIALATNTPHLQSLKLLFCSSTEITSHGIMTFVECAPKGLRNFVLMDLKCLDDDTLIHLLSRLSVLENLTLALCPPWMNNRRHIRNCIEQAMTIRNCTRAQRLQVIFAPAPGSQILLDCIPGNSIVEKSLNNMPSVFKVLLNIY</sequence>
<dbReference type="InterPro" id="IPR036047">
    <property type="entry name" value="F-box-like_dom_sf"/>
</dbReference>
<evidence type="ECO:0000313" key="3">
    <source>
        <dbReference type="Proteomes" id="UP000646827"/>
    </source>
</evidence>
<dbReference type="InterPro" id="IPR032675">
    <property type="entry name" value="LRR_dom_sf"/>
</dbReference>
<dbReference type="Gene3D" id="3.80.10.10">
    <property type="entry name" value="Ribonuclease Inhibitor"/>
    <property type="match status" value="1"/>
</dbReference>
<evidence type="ECO:0000259" key="1">
    <source>
        <dbReference type="Pfam" id="PF12937"/>
    </source>
</evidence>
<dbReference type="Proteomes" id="UP000646827">
    <property type="component" value="Unassembled WGS sequence"/>
</dbReference>
<dbReference type="Gene3D" id="1.20.1280.50">
    <property type="match status" value="1"/>
</dbReference>
<accession>A0A8H7SF88</accession>
<organism evidence="2 3">
    <name type="scientific">Circinella minor</name>
    <dbReference type="NCBI Taxonomy" id="1195481"/>
    <lineage>
        <taxon>Eukaryota</taxon>
        <taxon>Fungi</taxon>
        <taxon>Fungi incertae sedis</taxon>
        <taxon>Mucoromycota</taxon>
        <taxon>Mucoromycotina</taxon>
        <taxon>Mucoromycetes</taxon>
        <taxon>Mucorales</taxon>
        <taxon>Lichtheimiaceae</taxon>
        <taxon>Circinella</taxon>
    </lineage>
</organism>
<comment type="caution">
    <text evidence="2">The sequence shown here is derived from an EMBL/GenBank/DDBJ whole genome shotgun (WGS) entry which is preliminary data.</text>
</comment>
<dbReference type="SUPFAM" id="SSF81383">
    <property type="entry name" value="F-box domain"/>
    <property type="match status" value="1"/>
</dbReference>
<reference evidence="2 3" key="1">
    <citation type="submission" date="2020-12" db="EMBL/GenBank/DDBJ databases">
        <title>Metabolic potential, ecology and presence of endohyphal bacteria is reflected in genomic diversity of Mucoromycotina.</title>
        <authorList>
            <person name="Muszewska A."/>
            <person name="Okrasinska A."/>
            <person name="Steczkiewicz K."/>
            <person name="Drgas O."/>
            <person name="Orlowska M."/>
            <person name="Perlinska-Lenart U."/>
            <person name="Aleksandrzak-Piekarczyk T."/>
            <person name="Szatraj K."/>
            <person name="Zielenkiewicz U."/>
            <person name="Pilsyk S."/>
            <person name="Malc E."/>
            <person name="Mieczkowski P."/>
            <person name="Kruszewska J.S."/>
            <person name="Biernat P."/>
            <person name="Pawlowska J."/>
        </authorList>
    </citation>
    <scope>NUCLEOTIDE SEQUENCE [LARGE SCALE GENOMIC DNA]</scope>
    <source>
        <strain evidence="2 3">CBS 142.35</strain>
    </source>
</reference>
<dbReference type="Pfam" id="PF12937">
    <property type="entry name" value="F-box-like"/>
    <property type="match status" value="1"/>
</dbReference>
<dbReference type="InterPro" id="IPR011990">
    <property type="entry name" value="TPR-like_helical_dom_sf"/>
</dbReference>
<feature type="domain" description="F-box" evidence="1">
    <location>
        <begin position="154"/>
        <end position="202"/>
    </location>
</feature>
<protein>
    <recommendedName>
        <fullName evidence="1">F-box domain-containing protein</fullName>
    </recommendedName>
</protein>
<keyword evidence="3" id="KW-1185">Reference proteome</keyword>
<gene>
    <name evidence="2" type="ORF">INT45_006415</name>
</gene>
<dbReference type="EMBL" id="JAEPRB010000011">
    <property type="protein sequence ID" value="KAG2227008.1"/>
    <property type="molecule type" value="Genomic_DNA"/>
</dbReference>
<dbReference type="Gene3D" id="1.25.40.10">
    <property type="entry name" value="Tetratricopeptide repeat domain"/>
    <property type="match status" value="1"/>
</dbReference>
<dbReference type="SUPFAM" id="SSF52047">
    <property type="entry name" value="RNI-like"/>
    <property type="match status" value="1"/>
</dbReference>
<proteinExistence type="predicted"/>
<dbReference type="AlphaFoldDB" id="A0A8H7SF88"/>